<dbReference type="RefSeq" id="XP_035580981.1">
    <property type="nucleotide sequence ID" value="XM_035725088.1"/>
</dbReference>
<evidence type="ECO:0000259" key="3">
    <source>
        <dbReference type="Pfam" id="PF00857"/>
    </source>
</evidence>
<comment type="similarity">
    <text evidence="1">Belongs to the isochorismatase family.</text>
</comment>
<dbReference type="Proteomes" id="UP000515165">
    <property type="component" value="Chromosome 17"/>
</dbReference>
<name>A0A6P9F6B4_ZALCA</name>
<dbReference type="KEGG" id="zca:113935901"/>
<dbReference type="CTD" id="79763"/>
<evidence type="ECO:0000313" key="4">
    <source>
        <dbReference type="Proteomes" id="UP000515165"/>
    </source>
</evidence>
<accession>A0A6P9F6B4</accession>
<evidence type="ECO:0000256" key="1">
    <source>
        <dbReference type="ARBA" id="ARBA00006336"/>
    </source>
</evidence>
<sequence length="240" mass="26043">MAAVKPSLGRVLPGSSILFLCDMQEKFRHIAYFPEIVSVAARMLKVARLLEVPAVLTEQYPAGLGPTVPELGAEGLRPVAKTCFSMVPVMLQELDTRPQLRSVLLCGIETQACILVRPPITASSLSQSPPSWQDPVPDLGPSSLLWTPLCLNTTLDLLDRGLQVHVVVDACSSRSQVDRLVALARMRQSGAFLSTSEGLILQLVGDAAHPQFKEIQKIIKEPAPDSGLLSLFQGQNPLFR</sequence>
<dbReference type="InterPro" id="IPR036380">
    <property type="entry name" value="Isochorismatase-like_sf"/>
</dbReference>
<feature type="domain" description="Isochorismatase-like" evidence="3">
    <location>
        <begin position="16"/>
        <end position="115"/>
    </location>
</feature>
<proteinExistence type="inferred from homology"/>
<dbReference type="OrthoDB" id="269496at2759"/>
<feature type="domain" description="Isochorismatase-like" evidence="3">
    <location>
        <begin position="146"/>
        <end position="197"/>
    </location>
</feature>
<dbReference type="FunFam" id="3.40.50.850:FF:000007">
    <property type="entry name" value="isochorismatase domain-containing protein 2 isoform X2"/>
    <property type="match status" value="1"/>
</dbReference>
<organism evidence="4 5">
    <name type="scientific">Zalophus californianus</name>
    <name type="common">California sealion</name>
    <dbReference type="NCBI Taxonomy" id="9704"/>
    <lineage>
        <taxon>Eukaryota</taxon>
        <taxon>Metazoa</taxon>
        <taxon>Chordata</taxon>
        <taxon>Craniata</taxon>
        <taxon>Vertebrata</taxon>
        <taxon>Euteleostomi</taxon>
        <taxon>Mammalia</taxon>
        <taxon>Eutheria</taxon>
        <taxon>Laurasiatheria</taxon>
        <taxon>Carnivora</taxon>
        <taxon>Caniformia</taxon>
        <taxon>Pinnipedia</taxon>
        <taxon>Otariidae</taxon>
        <taxon>Zalophus</taxon>
    </lineage>
</organism>
<gene>
    <name evidence="5" type="primary">ISOC2</name>
</gene>
<keyword evidence="4" id="KW-1185">Reference proteome</keyword>
<dbReference type="Pfam" id="PF00857">
    <property type="entry name" value="Isochorismatase"/>
    <property type="match status" value="2"/>
</dbReference>
<dbReference type="GeneID" id="113935901"/>
<comment type="subunit">
    <text evidence="2">Interacts with CDKN2A.</text>
</comment>
<dbReference type="SUPFAM" id="SSF52499">
    <property type="entry name" value="Isochorismatase-like hydrolases"/>
    <property type="match status" value="2"/>
</dbReference>
<evidence type="ECO:0000256" key="2">
    <source>
        <dbReference type="ARBA" id="ARBA00011687"/>
    </source>
</evidence>
<protein>
    <submittedName>
        <fullName evidence="5">Isochorismatase domain-containing protein 2 isoform X1</fullName>
    </submittedName>
</protein>
<dbReference type="InterPro" id="IPR000868">
    <property type="entry name" value="Isochorismatase-like_dom"/>
</dbReference>
<dbReference type="InterPro" id="IPR050993">
    <property type="entry name" value="Isochorismatase_domain"/>
</dbReference>
<reference evidence="5" key="1">
    <citation type="submission" date="2025-08" db="UniProtKB">
        <authorList>
            <consortium name="RefSeq"/>
        </authorList>
    </citation>
    <scope>IDENTIFICATION</scope>
    <source>
        <tissue evidence="5">Blood</tissue>
    </source>
</reference>
<dbReference type="AlphaFoldDB" id="A0A6P9F6B4"/>
<dbReference type="PANTHER" id="PTHR14119">
    <property type="entry name" value="HYDROLASE"/>
    <property type="match status" value="1"/>
</dbReference>
<dbReference type="Gene3D" id="3.40.50.850">
    <property type="entry name" value="Isochorismatase-like"/>
    <property type="match status" value="2"/>
</dbReference>
<dbReference type="PANTHER" id="PTHR14119:SF3">
    <property type="entry name" value="ISOCHORISMATASE DOMAIN-CONTAINING PROTEIN 2"/>
    <property type="match status" value="1"/>
</dbReference>
<evidence type="ECO:0000313" key="5">
    <source>
        <dbReference type="RefSeq" id="XP_035580981.1"/>
    </source>
</evidence>